<dbReference type="RefSeq" id="WP_184983947.1">
    <property type="nucleotide sequence ID" value="NZ_BAAALO010000072.1"/>
</dbReference>
<evidence type="ECO:0000313" key="3">
    <source>
        <dbReference type="Proteomes" id="UP000555564"/>
    </source>
</evidence>
<proteinExistence type="predicted"/>
<dbReference type="EMBL" id="JACHIU010000001">
    <property type="protein sequence ID" value="MBB6474979.1"/>
    <property type="molecule type" value="Genomic_DNA"/>
</dbReference>
<comment type="caution">
    <text evidence="2">The sequence shown here is derived from an EMBL/GenBank/DDBJ whole genome shotgun (WGS) entry which is preliminary data.</text>
</comment>
<dbReference type="Proteomes" id="UP000555564">
    <property type="component" value="Unassembled WGS sequence"/>
</dbReference>
<evidence type="ECO:0000259" key="1">
    <source>
        <dbReference type="Pfam" id="PF19493"/>
    </source>
</evidence>
<feature type="domain" description="Trypsin-co-occurring" evidence="1">
    <location>
        <begin position="7"/>
        <end position="102"/>
    </location>
</feature>
<evidence type="ECO:0000313" key="2">
    <source>
        <dbReference type="EMBL" id="MBB6474979.1"/>
    </source>
</evidence>
<organism evidence="2 3">
    <name type="scientific">Sphaerisporangium rubeum</name>
    <dbReference type="NCBI Taxonomy" id="321317"/>
    <lineage>
        <taxon>Bacteria</taxon>
        <taxon>Bacillati</taxon>
        <taxon>Actinomycetota</taxon>
        <taxon>Actinomycetes</taxon>
        <taxon>Streptosporangiales</taxon>
        <taxon>Streptosporangiaceae</taxon>
        <taxon>Sphaerisporangium</taxon>
    </lineage>
</organism>
<gene>
    <name evidence="2" type="ORF">BJ992_004410</name>
</gene>
<sequence>MSELMSFPLSGGGDVLVEISEHDDPGIRRASRAGDVITATAASLQSALAPVRTAAEAALDTFRRAGPAEVEIEFGIRLTAEAGAVIAKAGTEGHLTVKLTWRAEQAS</sequence>
<dbReference type="Pfam" id="PF19493">
    <property type="entry name" value="Trypco1"/>
    <property type="match status" value="1"/>
</dbReference>
<protein>
    <recommendedName>
        <fullName evidence="1">Trypsin-co-occurring domain-containing protein</fullName>
    </recommendedName>
</protein>
<dbReference type="AlphaFoldDB" id="A0A7X0M9E8"/>
<reference evidence="2 3" key="1">
    <citation type="submission" date="2020-08" db="EMBL/GenBank/DDBJ databases">
        <title>Sequencing the genomes of 1000 actinobacteria strains.</title>
        <authorList>
            <person name="Klenk H.-P."/>
        </authorList>
    </citation>
    <scope>NUCLEOTIDE SEQUENCE [LARGE SCALE GENOMIC DNA]</scope>
    <source>
        <strain evidence="2 3">DSM 44936</strain>
    </source>
</reference>
<accession>A0A7X0M9E8</accession>
<name>A0A7X0M9E8_9ACTN</name>
<dbReference type="NCBIfam" id="NF041216">
    <property type="entry name" value="CU044_2847_fam"/>
    <property type="match status" value="1"/>
</dbReference>
<keyword evidence="3" id="KW-1185">Reference proteome</keyword>
<dbReference type="InterPro" id="IPR045794">
    <property type="entry name" value="Trypco1"/>
</dbReference>